<name>A0A094IWG0_9GAMM</name>
<protein>
    <submittedName>
        <fullName evidence="1">Uncharacterized protein</fullName>
    </submittedName>
</protein>
<keyword evidence="2" id="KW-1185">Reference proteome</keyword>
<dbReference type="RefSeq" id="WP_034776941.1">
    <property type="nucleotide sequence ID" value="NZ_JPER01000008.1"/>
</dbReference>
<proteinExistence type="predicted"/>
<sequence>MQIGALLLIEILNENIKKMSIFVRVLFKIPSFSSIFKHFRSVQDLGETCANYEAKAARFFVLESRVLKSIFKNTMAQSTATPATKLFCLSRLFRHHSANAERLTRDIAYHLTGPITVRLPASLCKRVFYSEYTLGFIVHTGKDQGEPDTYAQSEYEASHLNIRSKIDRDVQLNEWLIEPLHPLTPKDVKFNAAQLLLFLFGLSTDLVLELSSDDEFMYIKTDQITANELHEHIDLRQHLEGLPAALYKFVARNVDKNQASKLRDELKEGFLEKEQNFFSEDMQYLAFDEDDFAVAATIYERLKIRAIVSDQIAWAFTKSIVKQKKTTHESRAHVFGK</sequence>
<organism evidence="1 2">
    <name type="scientific">Pseudidiomarina salinarum</name>
    <dbReference type="NCBI Taxonomy" id="435908"/>
    <lineage>
        <taxon>Bacteria</taxon>
        <taxon>Pseudomonadati</taxon>
        <taxon>Pseudomonadota</taxon>
        <taxon>Gammaproteobacteria</taxon>
        <taxon>Alteromonadales</taxon>
        <taxon>Idiomarinaceae</taxon>
        <taxon>Pseudidiomarina</taxon>
    </lineage>
</organism>
<reference evidence="1 2" key="1">
    <citation type="submission" date="2014-06" db="EMBL/GenBank/DDBJ databases">
        <title>The draft genome sequence of Idiomarina salinarum ISL-52.</title>
        <authorList>
            <person name="Du J."/>
            <person name="Shao Z."/>
        </authorList>
    </citation>
    <scope>NUCLEOTIDE SEQUENCE [LARGE SCALE GENOMIC DNA]</scope>
    <source>
        <strain evidence="1 2">ISL-52</strain>
    </source>
</reference>
<dbReference type="AlphaFoldDB" id="A0A094IWG0"/>
<evidence type="ECO:0000313" key="1">
    <source>
        <dbReference type="EMBL" id="KFZ30169.1"/>
    </source>
</evidence>
<accession>A0A094IWG0</accession>
<comment type="caution">
    <text evidence="1">The sequence shown here is derived from an EMBL/GenBank/DDBJ whole genome shotgun (WGS) entry which is preliminary data.</text>
</comment>
<gene>
    <name evidence="1" type="ORF">IDSA_11445</name>
</gene>
<dbReference type="EMBL" id="JPER01000008">
    <property type="protein sequence ID" value="KFZ30169.1"/>
    <property type="molecule type" value="Genomic_DNA"/>
</dbReference>
<evidence type="ECO:0000313" key="2">
    <source>
        <dbReference type="Proteomes" id="UP000054363"/>
    </source>
</evidence>
<dbReference type="Proteomes" id="UP000054363">
    <property type="component" value="Unassembled WGS sequence"/>
</dbReference>